<feature type="compositionally biased region" description="Basic residues" evidence="1">
    <location>
        <begin position="279"/>
        <end position="288"/>
    </location>
</feature>
<feature type="compositionally biased region" description="Basic residues" evidence="1">
    <location>
        <begin position="315"/>
        <end position="331"/>
    </location>
</feature>
<dbReference type="PROSITE" id="PS00028">
    <property type="entry name" value="ZINC_FINGER_C2H2_1"/>
    <property type="match status" value="1"/>
</dbReference>
<dbReference type="AlphaFoldDB" id="A0A8J1U1S3"/>
<dbReference type="OrthoDB" id="6288038at2759"/>
<gene>
    <name evidence="2" type="ORF">OFUS_LOCUS16681</name>
</gene>
<name>A0A8J1U1S3_OWEFU</name>
<dbReference type="Pfam" id="PF15961">
    <property type="entry name" value="DUF4764"/>
    <property type="match status" value="1"/>
</dbReference>
<accession>A0A8J1U1S3</accession>
<dbReference type="EMBL" id="CAIIXF020000008">
    <property type="protein sequence ID" value="CAH1791620.1"/>
    <property type="molecule type" value="Genomic_DNA"/>
</dbReference>
<dbReference type="PANTHER" id="PTHR16116">
    <property type="entry name" value="ZINC FINGER PROTEIN 839"/>
    <property type="match status" value="1"/>
</dbReference>
<evidence type="ECO:0000313" key="3">
    <source>
        <dbReference type="Proteomes" id="UP000749559"/>
    </source>
</evidence>
<protein>
    <submittedName>
        <fullName evidence="2">Uncharacterized protein</fullName>
    </submittedName>
</protein>
<dbReference type="InterPro" id="IPR039946">
    <property type="entry name" value="ZN839"/>
</dbReference>
<dbReference type="InterPro" id="IPR031885">
    <property type="entry name" value="DUF4764"/>
</dbReference>
<feature type="compositionally biased region" description="Basic and acidic residues" evidence="1">
    <location>
        <begin position="368"/>
        <end position="377"/>
    </location>
</feature>
<dbReference type="PROSITE" id="PS50157">
    <property type="entry name" value="ZINC_FINGER_C2H2_2"/>
    <property type="match status" value="1"/>
</dbReference>
<reference evidence="2" key="1">
    <citation type="submission" date="2022-03" db="EMBL/GenBank/DDBJ databases">
        <authorList>
            <person name="Martin C."/>
        </authorList>
    </citation>
    <scope>NUCLEOTIDE SEQUENCE</scope>
</reference>
<keyword evidence="3" id="KW-1185">Reference proteome</keyword>
<proteinExistence type="predicted"/>
<dbReference type="PANTHER" id="PTHR16116:SF5">
    <property type="entry name" value="ZINC FINGER PROTEIN 839"/>
    <property type="match status" value="1"/>
</dbReference>
<evidence type="ECO:0000313" key="2">
    <source>
        <dbReference type="EMBL" id="CAH1791620.1"/>
    </source>
</evidence>
<comment type="caution">
    <text evidence="2">The sequence shown here is derived from an EMBL/GenBank/DDBJ whole genome shotgun (WGS) entry which is preliminary data.</text>
</comment>
<feature type="region of interest" description="Disordered" evidence="1">
    <location>
        <begin position="266"/>
        <end position="386"/>
    </location>
</feature>
<sequence length="854" mass="95675">MSDEGQQFENVVMMKAGIFAPADDETVVKEQPMQEENIEVTEDILQQALQEAAEGFEQVEYDETEAINGDEIVAVQLPGQEGRTIVLPHNANVTYKIVDAGNDNQIQLQEADTQNGTVVQTEQYIEHVEQQGDNEVIVPNEQTDFGNYTIVQGNENANVITEAEKPKDLSGDLGSSENPIRIVQQGTQYHSMQQLTQEQLTQIMQVLQQQQLSAATQKSGGQSVLYNSQTNTRVVYRVMYPSELHKNSPIENGSATSVINKISVKQKQIPSGQPQVKRGPGRPPKRKRLNSDDTSSVEGMPEPELSREEKEERKKQRPRTRSGRVSRPPRHMTKDFKHVHVLDWNDDYKEDDSDGGYTDFKESDEENGENKDEEFHHPGFGSSKKKPWKCEKCEKCYIGRGGLARHYRMTGHGHLEEDPAEVEARKKREEQKANALQNLIANHQELGVQGAESGPVSNQEIGNQGVETVEESNAMKLKAAYLSKNTSNRRKARLNELMRQCTDEELMECVLPRLSQAVSMWEFLLMKVERGRPPKLDLRQIYTEYEALHSKVRTVCQNYLLPAGNTVSPISDCKILDMKNKEVAESLGMQVGQYKVKDDHLTEDELFQYKYLTCNPTLKDIKIPQKSNPELEKRQVQYVSRDQIITERKEAPKPIITVSSAVRNVPEFSLKGGNIPTGTSLLNNIQVQNTGISELNNGGVTEINTGSVGVTNLNTQNVTDFNTGVSVTDLNKDLINIPNTFHNGFSTDESIVSVTVGSDSQEVSNPNSESVHMINESETNNISNTQNPTEVQEEFLPQQTRVIQTEDGKVYLENPDGSLIELQHSEGGSIPLETVQALLNMENVAETQVEAFPQ</sequence>
<dbReference type="InterPro" id="IPR013087">
    <property type="entry name" value="Znf_C2H2_type"/>
</dbReference>
<feature type="compositionally biased region" description="Basic and acidic residues" evidence="1">
    <location>
        <begin position="304"/>
        <end position="314"/>
    </location>
</feature>
<feature type="compositionally biased region" description="Basic and acidic residues" evidence="1">
    <location>
        <begin position="332"/>
        <end position="347"/>
    </location>
</feature>
<organism evidence="2 3">
    <name type="scientific">Owenia fusiformis</name>
    <name type="common">Polychaete worm</name>
    <dbReference type="NCBI Taxonomy" id="6347"/>
    <lineage>
        <taxon>Eukaryota</taxon>
        <taxon>Metazoa</taxon>
        <taxon>Spiralia</taxon>
        <taxon>Lophotrochozoa</taxon>
        <taxon>Annelida</taxon>
        <taxon>Polychaeta</taxon>
        <taxon>Sedentaria</taxon>
        <taxon>Canalipalpata</taxon>
        <taxon>Sabellida</taxon>
        <taxon>Oweniida</taxon>
        <taxon>Oweniidae</taxon>
        <taxon>Owenia</taxon>
    </lineage>
</organism>
<evidence type="ECO:0000256" key="1">
    <source>
        <dbReference type="SAM" id="MobiDB-lite"/>
    </source>
</evidence>
<dbReference type="Proteomes" id="UP000749559">
    <property type="component" value="Unassembled WGS sequence"/>
</dbReference>